<keyword evidence="5" id="KW-0418">Kinase</keyword>
<dbReference type="Pfam" id="PF16927">
    <property type="entry name" value="HisKA_7TM"/>
    <property type="match status" value="1"/>
</dbReference>
<dbReference type="PRINTS" id="PR00344">
    <property type="entry name" value="BCTRLSENSOR"/>
</dbReference>
<dbReference type="SUPFAM" id="SSF47384">
    <property type="entry name" value="Homodimeric domain of signal transducing histidine kinase"/>
    <property type="match status" value="1"/>
</dbReference>
<evidence type="ECO:0000259" key="8">
    <source>
        <dbReference type="PROSITE" id="PS50109"/>
    </source>
</evidence>
<feature type="domain" description="Histidine kinase" evidence="8">
    <location>
        <begin position="513"/>
        <end position="725"/>
    </location>
</feature>
<dbReference type="CDD" id="cd00075">
    <property type="entry name" value="HATPase"/>
    <property type="match status" value="1"/>
</dbReference>
<dbReference type="PANTHER" id="PTHR43304">
    <property type="entry name" value="PHYTOCHROME-LIKE PROTEIN CPH1"/>
    <property type="match status" value="1"/>
</dbReference>
<feature type="transmembrane region" description="Helical" evidence="7">
    <location>
        <begin position="144"/>
        <end position="164"/>
    </location>
</feature>
<comment type="catalytic activity">
    <reaction evidence="1">
        <text>ATP + protein L-histidine = ADP + protein N-phospho-L-histidine.</text>
        <dbReference type="EC" id="2.7.13.3"/>
    </reaction>
</comment>
<dbReference type="SMART" id="SM00388">
    <property type="entry name" value="HisKA"/>
    <property type="match status" value="1"/>
</dbReference>
<dbReference type="Gene3D" id="1.10.287.130">
    <property type="match status" value="1"/>
</dbReference>
<proteinExistence type="predicted"/>
<evidence type="ECO:0000256" key="2">
    <source>
        <dbReference type="ARBA" id="ARBA00012438"/>
    </source>
</evidence>
<accession>A0A2M9CVF2</accession>
<dbReference type="AlphaFoldDB" id="A0A2M9CVF2"/>
<evidence type="ECO:0000256" key="4">
    <source>
        <dbReference type="ARBA" id="ARBA00022679"/>
    </source>
</evidence>
<keyword evidence="6" id="KW-0175">Coiled coil</keyword>
<evidence type="ECO:0000256" key="1">
    <source>
        <dbReference type="ARBA" id="ARBA00000085"/>
    </source>
</evidence>
<feature type="transmembrane region" description="Helical" evidence="7">
    <location>
        <begin position="13"/>
        <end position="34"/>
    </location>
</feature>
<evidence type="ECO:0000256" key="6">
    <source>
        <dbReference type="SAM" id="Coils"/>
    </source>
</evidence>
<dbReference type="InterPro" id="IPR035965">
    <property type="entry name" value="PAS-like_dom_sf"/>
</dbReference>
<dbReference type="EC" id="2.7.13.3" evidence="2"/>
<dbReference type="PROSITE" id="PS50109">
    <property type="entry name" value="HIS_KIN"/>
    <property type="match status" value="1"/>
</dbReference>
<dbReference type="PANTHER" id="PTHR43304:SF1">
    <property type="entry name" value="PAC DOMAIN-CONTAINING PROTEIN"/>
    <property type="match status" value="1"/>
</dbReference>
<keyword evidence="3" id="KW-0597">Phosphoprotein</keyword>
<evidence type="ECO:0000313" key="10">
    <source>
        <dbReference type="EMBL" id="PJJ75896.1"/>
    </source>
</evidence>
<dbReference type="InterPro" id="IPR052162">
    <property type="entry name" value="Sensor_kinase/Photoreceptor"/>
</dbReference>
<dbReference type="Pfam" id="PF00512">
    <property type="entry name" value="HisKA"/>
    <property type="match status" value="1"/>
</dbReference>
<gene>
    <name evidence="10" type="ORF">BXY57_1490</name>
</gene>
<dbReference type="CDD" id="cd00082">
    <property type="entry name" value="HisKA"/>
    <property type="match status" value="1"/>
</dbReference>
<feature type="domain" description="PAS" evidence="9">
    <location>
        <begin position="395"/>
        <end position="441"/>
    </location>
</feature>
<feature type="transmembrane region" description="Helical" evidence="7">
    <location>
        <begin position="185"/>
        <end position="209"/>
    </location>
</feature>
<dbReference type="PROSITE" id="PS50112">
    <property type="entry name" value="PAS"/>
    <property type="match status" value="1"/>
</dbReference>
<evidence type="ECO:0000256" key="3">
    <source>
        <dbReference type="ARBA" id="ARBA00022553"/>
    </source>
</evidence>
<dbReference type="InterPro" id="IPR036097">
    <property type="entry name" value="HisK_dim/P_sf"/>
</dbReference>
<feature type="transmembrane region" description="Helical" evidence="7">
    <location>
        <begin position="107"/>
        <end position="124"/>
    </location>
</feature>
<dbReference type="Gene3D" id="3.30.565.10">
    <property type="entry name" value="Histidine kinase-like ATPase, C-terminal domain"/>
    <property type="match status" value="1"/>
</dbReference>
<dbReference type="InterPro" id="IPR036890">
    <property type="entry name" value="HATPase_C_sf"/>
</dbReference>
<feature type="transmembrane region" description="Helical" evidence="7">
    <location>
        <begin position="77"/>
        <end position="95"/>
    </location>
</feature>
<dbReference type="InterPro" id="IPR003661">
    <property type="entry name" value="HisK_dim/P_dom"/>
</dbReference>
<dbReference type="GO" id="GO:0000155">
    <property type="term" value="F:phosphorelay sensor kinase activity"/>
    <property type="evidence" value="ECO:0007669"/>
    <property type="project" value="InterPro"/>
</dbReference>
<dbReference type="SUPFAM" id="SSF55785">
    <property type="entry name" value="PYP-like sensor domain (PAS domain)"/>
    <property type="match status" value="2"/>
</dbReference>
<dbReference type="Proteomes" id="UP000230000">
    <property type="component" value="Unassembled WGS sequence"/>
</dbReference>
<feature type="transmembrane region" description="Helical" evidence="7">
    <location>
        <begin position="41"/>
        <end position="57"/>
    </location>
</feature>
<keyword evidence="4" id="KW-0808">Transferase</keyword>
<dbReference type="InterPro" id="IPR000014">
    <property type="entry name" value="PAS"/>
</dbReference>
<keyword evidence="7" id="KW-1133">Transmembrane helix</keyword>
<keyword evidence="7" id="KW-0812">Transmembrane</keyword>
<organism evidence="10 11">
    <name type="scientific">Thermoflavifilum aggregans</name>
    <dbReference type="NCBI Taxonomy" id="454188"/>
    <lineage>
        <taxon>Bacteria</taxon>
        <taxon>Pseudomonadati</taxon>
        <taxon>Bacteroidota</taxon>
        <taxon>Chitinophagia</taxon>
        <taxon>Chitinophagales</taxon>
        <taxon>Chitinophagaceae</taxon>
        <taxon>Thermoflavifilum</taxon>
    </lineage>
</organism>
<dbReference type="Gene3D" id="3.30.450.20">
    <property type="entry name" value="PAS domain"/>
    <property type="match status" value="2"/>
</dbReference>
<keyword evidence="7" id="KW-0472">Membrane</keyword>
<dbReference type="RefSeq" id="WP_100314446.1">
    <property type="nucleotide sequence ID" value="NZ_PGFG01000001.1"/>
</dbReference>
<evidence type="ECO:0000256" key="7">
    <source>
        <dbReference type="SAM" id="Phobius"/>
    </source>
</evidence>
<feature type="coiled-coil region" evidence="6">
    <location>
        <begin position="486"/>
        <end position="513"/>
    </location>
</feature>
<reference evidence="10 11" key="1">
    <citation type="submission" date="2017-11" db="EMBL/GenBank/DDBJ databases">
        <title>Genomic Encyclopedia of Archaeal and Bacterial Type Strains, Phase II (KMG-II): From Individual Species to Whole Genera.</title>
        <authorList>
            <person name="Goeker M."/>
        </authorList>
    </citation>
    <scope>NUCLEOTIDE SEQUENCE [LARGE SCALE GENOMIC DNA]</scope>
    <source>
        <strain evidence="10 11">DSM 27268</strain>
    </source>
</reference>
<evidence type="ECO:0000313" key="11">
    <source>
        <dbReference type="Proteomes" id="UP000230000"/>
    </source>
</evidence>
<dbReference type="SMART" id="SM00387">
    <property type="entry name" value="HATPase_c"/>
    <property type="match status" value="1"/>
</dbReference>
<sequence>MELHLQFHLQQGFGFWATAFSSLTGFLLILYIYIRFPQNSLVRLYLLLGLAGLLWQLNDLLTHISGDITTASFFDRLTAMGWSFIGPLCLHFVWYYTRFFQKHRAHYLLVLLYLPSFFLLSLYQTDVYPHVFTYVPSWGWVKDISKPWVSVLQFSWISLLVMIASWQMIRYTRSVKYHPVQFKQALLITIAVSTPAIAGVIVQFVIPILFHTPSYPVISSFMTISIICTFIALRKYQLFQPKDLVEEDLVMSEVPVLICCMMPNGYAAYLNSYGQYILGISSAASSSQQFHQLFKTTDFRHLQQLMDAHQQALAGKECNLPDISLQTPSGMRQIHFAIRPLVNNGRIIATLWVGKDITDLRQMQVELMRKEYLLSEAQQLAHLGNWEWSLADNRITWSDEMYRIYGCRPDEKITFKRFMELIDDADRMRVKRLLKKAIASGKNFSFYHQTTVGSKQKVIFVKGYFGQTRSGEIKRIYGIAQDVTDRIEKEKLLEKQNRELEKVNQELDRFIYSISHDLRSPIASMMGIVQLCEEETNPEANRHHFAMIRESLKRLDHFITDVMHYSNNARLPVNKSPIVWSELVKEVINSIPAIYQREVEIHFEFAEQTDEFYSDTYRIKTILHKLLYNAILHKHPERNKNEVFLLIRADDQQCTMIIEDKGMGIDHNVQSRIFEMFYRANSKVPGSGLGLYIVKEMLNKLEGEITVHSEPGVGTRFTLTIPNQKNLVTT</sequence>
<dbReference type="InterPro" id="IPR031621">
    <property type="entry name" value="HisKA_7TM"/>
</dbReference>
<protein>
    <recommendedName>
        <fullName evidence="2">histidine kinase</fullName>
        <ecNumber evidence="2">2.7.13.3</ecNumber>
    </recommendedName>
</protein>
<evidence type="ECO:0000256" key="5">
    <source>
        <dbReference type="ARBA" id="ARBA00022777"/>
    </source>
</evidence>
<comment type="caution">
    <text evidence="10">The sequence shown here is derived from an EMBL/GenBank/DDBJ whole genome shotgun (WGS) entry which is preliminary data.</text>
</comment>
<dbReference type="OrthoDB" id="1522284at2"/>
<name>A0A2M9CVF2_9BACT</name>
<dbReference type="InterPro" id="IPR004358">
    <property type="entry name" value="Sig_transdc_His_kin-like_C"/>
</dbReference>
<dbReference type="Pfam" id="PF02518">
    <property type="entry name" value="HATPase_c"/>
    <property type="match status" value="1"/>
</dbReference>
<evidence type="ECO:0000259" key="9">
    <source>
        <dbReference type="PROSITE" id="PS50112"/>
    </source>
</evidence>
<dbReference type="SUPFAM" id="SSF55874">
    <property type="entry name" value="ATPase domain of HSP90 chaperone/DNA topoisomerase II/histidine kinase"/>
    <property type="match status" value="1"/>
</dbReference>
<dbReference type="EMBL" id="PGFG01000001">
    <property type="protein sequence ID" value="PJJ75896.1"/>
    <property type="molecule type" value="Genomic_DNA"/>
</dbReference>
<dbReference type="InterPro" id="IPR003594">
    <property type="entry name" value="HATPase_dom"/>
</dbReference>
<keyword evidence="11" id="KW-1185">Reference proteome</keyword>
<dbReference type="InterPro" id="IPR005467">
    <property type="entry name" value="His_kinase_dom"/>
</dbReference>